<feature type="region of interest" description="Disordered" evidence="3">
    <location>
        <begin position="1440"/>
        <end position="1469"/>
    </location>
</feature>
<dbReference type="PANTHER" id="PTHR31139:SF4">
    <property type="entry name" value="ECTOPIC P GRANULES PROTEIN 5 HOMOLOG"/>
    <property type="match status" value="1"/>
</dbReference>
<dbReference type="InterPro" id="IPR059030">
    <property type="entry name" value="TPR_Epg5_mid"/>
</dbReference>
<feature type="compositionally biased region" description="Basic and acidic residues" evidence="3">
    <location>
        <begin position="161"/>
        <end position="174"/>
    </location>
</feature>
<dbReference type="Proteomes" id="UP001159405">
    <property type="component" value="Unassembled WGS sequence"/>
</dbReference>
<name>A0ABN8R9E1_9CNID</name>
<evidence type="ECO:0000259" key="5">
    <source>
        <dbReference type="Pfam" id="PF26573"/>
    </source>
</evidence>
<protein>
    <recommendedName>
        <fullName evidence="8">Ectopic P granules protein 5 homolog</fullName>
    </recommendedName>
</protein>
<organism evidence="6 7">
    <name type="scientific">Porites lobata</name>
    <dbReference type="NCBI Taxonomy" id="104759"/>
    <lineage>
        <taxon>Eukaryota</taxon>
        <taxon>Metazoa</taxon>
        <taxon>Cnidaria</taxon>
        <taxon>Anthozoa</taxon>
        <taxon>Hexacorallia</taxon>
        <taxon>Scleractinia</taxon>
        <taxon>Fungiina</taxon>
        <taxon>Poritidae</taxon>
        <taxon>Porites</taxon>
    </lineage>
</organism>
<evidence type="ECO:0000259" key="4">
    <source>
        <dbReference type="Pfam" id="PF26103"/>
    </source>
</evidence>
<keyword evidence="7" id="KW-1185">Reference proteome</keyword>
<feature type="domain" description="Epg5-like central TPR repeats" evidence="4">
    <location>
        <begin position="1805"/>
        <end position="2179"/>
    </location>
</feature>
<feature type="domain" description="Epg5-like TPR" evidence="5">
    <location>
        <begin position="1337"/>
        <end position="1537"/>
    </location>
</feature>
<dbReference type="InterPro" id="IPR051436">
    <property type="entry name" value="Autophagy-related_EPG5"/>
</dbReference>
<dbReference type="Pfam" id="PF26103">
    <property type="entry name" value="TPR_Epg5"/>
    <property type="match status" value="1"/>
</dbReference>
<reference evidence="6 7" key="1">
    <citation type="submission" date="2022-05" db="EMBL/GenBank/DDBJ databases">
        <authorList>
            <consortium name="Genoscope - CEA"/>
            <person name="William W."/>
        </authorList>
    </citation>
    <scope>NUCLEOTIDE SEQUENCE [LARGE SCALE GENOMIC DNA]</scope>
</reference>
<dbReference type="InterPro" id="IPR058750">
    <property type="entry name" value="TPR_Epg5"/>
</dbReference>
<feature type="compositionally biased region" description="Polar residues" evidence="3">
    <location>
        <begin position="146"/>
        <end position="160"/>
    </location>
</feature>
<keyword evidence="2" id="KW-0072">Autophagy</keyword>
<feature type="compositionally biased region" description="Polar residues" evidence="3">
    <location>
        <begin position="185"/>
        <end position="197"/>
    </location>
</feature>
<feature type="compositionally biased region" description="Polar residues" evidence="3">
    <location>
        <begin position="37"/>
        <end position="56"/>
    </location>
</feature>
<sequence length="2701" mass="304150">MEASKPKRKHKKKLKEKSTKTTEKDEVTEDSKGDTCNDLTKTEASTAGESSGTACVSETLADDSAKSNLPGLIAENDSVIESSKNEIDIQRSDENSTSNLQGRGDLTEDAEKRENKLSFHAQVEVELDRNSTKSENNGEDQHRDTSGNLNTIQLDSTTQGKNDDDSDFKSDSNKTEIPPVDEIQTVDQNKASDVSANVMKTENGDARSVSEIPKEPRMVQHASKNTIASVSATEEVKNVPSQVISDRQVKASQMYPKLDSLANEAVSSIRQYRTTLEAFSEDHLKTFYFNPLLEQMEGFVEHFLRISKQDDHEFYELVSAYFRGRNALAVAIKEYEILLAECEKKKDQLWITKDFTVAAQGKCQDQVNVTHNHTYQQVEMNQSIPKEIENILDKLHKALHETLALQKYTCQLARLHVDMYIYDMLRNSSILSGVTTDTLITELCPADMNQEVQNEIQKLRDCISVLFMFVRQPIQDTEFVSVMNGWMEQMVAILLRVASLADLVFLLNHMLRCPAGFTSKIAHFIQFPVPQFKTQGYNVVDEPYYWDNPLVHHFVAMLSALLHPVRERDTFLQKLAIGKQGAVSLISWTIVDDDGESLEDEDPETSWMLIEESDLIAVFSQFPFDAIFKHLLKMDPNTPNDLLTESHYHVELTTSRDIMRMLAFASCTVYVMGNAFRTYEKVRYRAFVKRVGRTIRQIVQYALDHWSDYRSWRVNVCVDSEDTAPHSFPPGDQYSLNRLQVEVDQFFLRAAHQIISAHRLGAWQFLADMPFRSVSSDTLWKLFSALHLDIAKLDSVASIQREELMRNDWREVLEGRHEEFIDQLARMSQSEAIFLLTTFANFATSRDGKEREFIEAITSQIYKVSFIASQTRESCSKTGKHLLGTISSYHPFVISVLLESVSTTIQVIGKSCVYLFSGLSINLWHPTYKNMDCIKSWLLKADLSSPEHQLARYIVSNLNWGHVGEPGESDQLFLHQCWHRAMAASLVEVSALRLPNWPGGVAHEAFRENQGLLSQMAQIATASYNRMMQPNYEQQLYDWLWGVMLVLRLHAADLPTPVMQFTQQQLPLQDELQASEEAGPGFSSLVKSLSKETLELVNENVLASMIHAIKAGGQLACYAALAMTTIGTSRDLFLGAGLDHLTIIVNANCYDATLRIVANVTPLFFSCPEKLTQEARFVSVIHRLSQLDNDNAGYAEKLLQASTVGQYCKKLVGVIQSHVQKFQAPGMVGSVSVVEFWLLTLCTLPNWYRDVHIQFVVDNLIKIALRVEGGVNVIQKHLMDSYQLLLKDTGSHGVIASLLSWVTSSNNAPPVLWEIKTTPDYSYYAYCVLCMETQMELNSGLSVEISRRLLKHPDSTIDATLKKVVKKMKLSWSPPLSSLSIYRWSSQALVTDMDHPLLPLIWQRFFSLYLQRPVTQPGLAQRTGVGYRFFDSQSHTSTLKKMKQRLQATSEHHRNKSLETGADHDAVTDGDSEISKQFEQTRTLHEKLSGFYQTLVLWLDEPRLHDPNLFLPSLPPPYDPARLETLLKPELEPWSDLLFVKKIDMEITESVRFWVKHALGPTTKPLESRMTGQWSDRSPETAASRIIRRMKTHPAPLPPPSVKRLEPILPPMTDATLMNKQKLLNIVYTQIQGIANHARKFCGNVGHHISLDIEYIELIPKMYSNEMSQVVVQVPCRGKFFKEGNQCRGPATLTLKFPAKRANEAVIRRVADNRREQEQVIQNFIQPCPTQLCEGAAYIESIITSLVNKAQDSSERSKQEIISDIGTSLFYQFCGAMDDNVMNYQPTLQFFTSCVEILGKTFIMNNPSQTEQLLSAILDHSWVSMLSVPFFSPNDNPDSFVAMYRRVLEATDGDLVFSLLTKFDLPKWLSSPKSDLTERSSLTSVVFDALNNVGFEPSDDKRTILEVYLQHLSKMLMYNFPEQYSDALRLLCEGSSKRTLCLEVWNTFMSCIGCVPSTENEVQGSSKELLGDEQVLETLDWLTKYFSGQRAELGGHVTGGLYTMWRPYIKQLSFVLGFMCQQIVVRRAAVVYANRGQGLDAVLTELWTLICRVFEPWICSQDSPIPGNGPVAPWNESEVPQASDMVTLFTDTLGCLQTHLNAPYSSTSMMNMFWSFFVTSLSKPGIPDYVLRVYNSKFFLLPWQSFLPTLHNLQLMQQLYGVCKKSFAFLGIVFPLMDWSKIISAYCEGQTSEAVVRLHSSLFHLLVIFANENDIVNDAVNAKGMPNLLESALKFPWHYLDGRSFEEVVSWQVSHGNAELVLQENSSIWYALRLIRAAAGIVVSEDGSMQPTRPDTAVKRASYVRCVASLLSRCSTDTKLKAKSFGPVILFVLKDTESVAGSGVDPASTASEVCLMMCEELNLLNICSPVGDVLKVTLDFILQFIRESTCTMLVLASIPAACRTLASIQFMVSVVETGIESYFRKHSSSNSIDSGANADWGWGHIVPSVAVPELAQDEFVNECVGQGALLTLYTNILLRLSTCQSPVQEMSVLTDIVTWCTHIKVRREFETKLALLWHKILQLSIRQVYYAAGPLNNLTKQLSFLASTLHTLGEDKASSGLLGAIGFGKKSQLSVKFRFMCRALEAFLLAQMPSNSLLRLDAKAPGYVREPKKAKQLAPGGRIVTSTAEAEQALSNLEALRVSKQYASLAEYIIEAHSFIANPLHSLMEGPKFVVKLVQQLFPDERALDIIGFYDAPAAKP</sequence>
<feature type="region of interest" description="Disordered" evidence="3">
    <location>
        <begin position="1"/>
        <end position="197"/>
    </location>
</feature>
<comment type="similarity">
    <text evidence="1">Belongs to the EPG5 family.</text>
</comment>
<comment type="caution">
    <text evidence="6">The sequence shown here is derived from an EMBL/GenBank/DDBJ whole genome shotgun (WGS) entry which is preliminary data.</text>
</comment>
<feature type="compositionally biased region" description="Basic residues" evidence="3">
    <location>
        <begin position="1"/>
        <end position="15"/>
    </location>
</feature>
<evidence type="ECO:0000313" key="7">
    <source>
        <dbReference type="Proteomes" id="UP001159405"/>
    </source>
</evidence>
<evidence type="ECO:0000256" key="3">
    <source>
        <dbReference type="SAM" id="MobiDB-lite"/>
    </source>
</evidence>
<feature type="compositionally biased region" description="Basic and acidic residues" evidence="3">
    <location>
        <begin position="105"/>
        <end position="117"/>
    </location>
</feature>
<feature type="compositionally biased region" description="Basic and acidic residues" evidence="3">
    <location>
        <begin position="16"/>
        <end position="35"/>
    </location>
</feature>
<feature type="compositionally biased region" description="Basic and acidic residues" evidence="3">
    <location>
        <begin position="83"/>
        <end position="94"/>
    </location>
</feature>
<accession>A0ABN8R9E1</accession>
<dbReference type="Pfam" id="PF26106">
    <property type="entry name" value="TPR_Epg5_C"/>
    <property type="match status" value="1"/>
</dbReference>
<dbReference type="Pfam" id="PF26573">
    <property type="entry name" value="TPR_Epg5_2"/>
    <property type="match status" value="1"/>
</dbReference>
<dbReference type="PANTHER" id="PTHR31139">
    <property type="entry name" value="ECTOPIC P GRANULES PROTEIN 5 HOMOLOG"/>
    <property type="match status" value="1"/>
</dbReference>
<evidence type="ECO:0008006" key="8">
    <source>
        <dbReference type="Google" id="ProtNLM"/>
    </source>
</evidence>
<evidence type="ECO:0000313" key="6">
    <source>
        <dbReference type="EMBL" id="CAH3175831.1"/>
    </source>
</evidence>
<evidence type="ECO:0000256" key="2">
    <source>
        <dbReference type="ARBA" id="ARBA00023006"/>
    </source>
</evidence>
<evidence type="ECO:0000256" key="1">
    <source>
        <dbReference type="ARBA" id="ARBA00010948"/>
    </source>
</evidence>
<proteinExistence type="inferred from homology"/>
<gene>
    <name evidence="6" type="ORF">PLOB_00017234</name>
</gene>
<dbReference type="EMBL" id="CALNXK010000205">
    <property type="protein sequence ID" value="CAH3175831.1"/>
    <property type="molecule type" value="Genomic_DNA"/>
</dbReference>